<evidence type="ECO:0008006" key="3">
    <source>
        <dbReference type="Google" id="ProtNLM"/>
    </source>
</evidence>
<dbReference type="RefSeq" id="XP_005776646.1">
    <property type="nucleotide sequence ID" value="XM_005776589.1"/>
</dbReference>
<dbReference type="HOGENOM" id="CLU_908185_0_0_1"/>
<reference evidence="1" key="2">
    <citation type="submission" date="2024-10" db="UniProtKB">
        <authorList>
            <consortium name="EnsemblProtists"/>
        </authorList>
    </citation>
    <scope>IDENTIFICATION</scope>
</reference>
<reference evidence="2" key="1">
    <citation type="journal article" date="2013" name="Nature">
        <title>Pan genome of the phytoplankton Emiliania underpins its global distribution.</title>
        <authorList>
            <person name="Read B.A."/>
            <person name="Kegel J."/>
            <person name="Klute M.J."/>
            <person name="Kuo A."/>
            <person name="Lefebvre S.C."/>
            <person name="Maumus F."/>
            <person name="Mayer C."/>
            <person name="Miller J."/>
            <person name="Monier A."/>
            <person name="Salamov A."/>
            <person name="Young J."/>
            <person name="Aguilar M."/>
            <person name="Claverie J.M."/>
            <person name="Frickenhaus S."/>
            <person name="Gonzalez K."/>
            <person name="Herman E.K."/>
            <person name="Lin Y.C."/>
            <person name="Napier J."/>
            <person name="Ogata H."/>
            <person name="Sarno A.F."/>
            <person name="Shmutz J."/>
            <person name="Schroeder D."/>
            <person name="de Vargas C."/>
            <person name="Verret F."/>
            <person name="von Dassow P."/>
            <person name="Valentin K."/>
            <person name="Van de Peer Y."/>
            <person name="Wheeler G."/>
            <person name="Dacks J.B."/>
            <person name="Delwiche C.F."/>
            <person name="Dyhrman S.T."/>
            <person name="Glockner G."/>
            <person name="John U."/>
            <person name="Richards T."/>
            <person name="Worden A.Z."/>
            <person name="Zhang X."/>
            <person name="Grigoriev I.V."/>
            <person name="Allen A.E."/>
            <person name="Bidle K."/>
            <person name="Borodovsky M."/>
            <person name="Bowler C."/>
            <person name="Brownlee C."/>
            <person name="Cock J.M."/>
            <person name="Elias M."/>
            <person name="Gladyshev V.N."/>
            <person name="Groth M."/>
            <person name="Guda C."/>
            <person name="Hadaegh A."/>
            <person name="Iglesias-Rodriguez M.D."/>
            <person name="Jenkins J."/>
            <person name="Jones B.M."/>
            <person name="Lawson T."/>
            <person name="Leese F."/>
            <person name="Lindquist E."/>
            <person name="Lobanov A."/>
            <person name="Lomsadze A."/>
            <person name="Malik S.B."/>
            <person name="Marsh M.E."/>
            <person name="Mackinder L."/>
            <person name="Mock T."/>
            <person name="Mueller-Roeber B."/>
            <person name="Pagarete A."/>
            <person name="Parker M."/>
            <person name="Probert I."/>
            <person name="Quesneville H."/>
            <person name="Raines C."/>
            <person name="Rensing S.A."/>
            <person name="Riano-Pachon D.M."/>
            <person name="Richier S."/>
            <person name="Rokitta S."/>
            <person name="Shiraiwa Y."/>
            <person name="Soanes D.M."/>
            <person name="van der Giezen M."/>
            <person name="Wahlund T.M."/>
            <person name="Williams B."/>
            <person name="Wilson W."/>
            <person name="Wolfe G."/>
            <person name="Wurch L.L."/>
        </authorList>
    </citation>
    <scope>NUCLEOTIDE SEQUENCE</scope>
</reference>
<name>A0A0D3JL32_EMIH1</name>
<evidence type="ECO:0000313" key="1">
    <source>
        <dbReference type="EnsemblProtists" id="EOD24217"/>
    </source>
</evidence>
<proteinExistence type="predicted"/>
<dbReference type="EnsemblProtists" id="EOD24217">
    <property type="protein sequence ID" value="EOD24217"/>
    <property type="gene ID" value="EMIHUDRAFT_116065"/>
</dbReference>
<protein>
    <recommendedName>
        <fullName evidence="3">ATP-grasp domain-containing protein</fullName>
    </recommendedName>
</protein>
<dbReference type="Proteomes" id="UP000013827">
    <property type="component" value="Unassembled WGS sequence"/>
</dbReference>
<sequence>MCDKARASSWSASPLSSLIYERQLVDRRPLLSSLSDKARIPRHALAAGVPSARTFYSGSSCAAAGLASLPPDYVLKATHTSGCVVVVRGGVVVAHKTCRGYGQSVVGEEASPALVRRLCEAWLAFGFQGRGGREWAYSAVPRGVLAEEVLPAPHSDAQAVAEDIKCWTAGGRTLFMHHTRSRFGHADKRDTFYDALTLRPRLDIRFGAGPFCGLGHLLGMPAALCLPHASRADTNASRWLNASVVSEAARACDRVAATTGIDFARIDLLLAGRAPSRPRGLVLSEVTLYPFGGRPHLSPRSVDVALANAWCEAGGPYRSPLALPQ</sequence>
<dbReference type="KEGG" id="ehx:EMIHUDRAFT_116065"/>
<keyword evidence="2" id="KW-1185">Reference proteome</keyword>
<accession>A0A0D3JL32</accession>
<evidence type="ECO:0000313" key="2">
    <source>
        <dbReference type="Proteomes" id="UP000013827"/>
    </source>
</evidence>
<dbReference type="GeneID" id="17269761"/>
<organism evidence="1 2">
    <name type="scientific">Emiliania huxleyi (strain CCMP1516)</name>
    <dbReference type="NCBI Taxonomy" id="280463"/>
    <lineage>
        <taxon>Eukaryota</taxon>
        <taxon>Haptista</taxon>
        <taxon>Haptophyta</taxon>
        <taxon>Prymnesiophyceae</taxon>
        <taxon>Isochrysidales</taxon>
        <taxon>Noelaerhabdaceae</taxon>
        <taxon>Emiliania</taxon>
    </lineage>
</organism>
<dbReference type="AlphaFoldDB" id="A0A0D3JL32"/>
<dbReference type="PaxDb" id="2903-EOD24217"/>